<dbReference type="GO" id="GO:0090575">
    <property type="term" value="C:RNA polymerase II transcription regulator complex"/>
    <property type="evidence" value="ECO:0007669"/>
    <property type="project" value="TreeGrafter"/>
</dbReference>
<dbReference type="OrthoDB" id="5571888at2759"/>
<evidence type="ECO:0000313" key="7">
    <source>
        <dbReference type="Proteomes" id="UP000242525"/>
    </source>
</evidence>
<organism evidence="6 7">
    <name type="scientific">Geotrichum candidum</name>
    <name type="common">Oospora lactis</name>
    <name type="synonym">Dipodascus geotrichum</name>
    <dbReference type="NCBI Taxonomy" id="1173061"/>
    <lineage>
        <taxon>Eukaryota</taxon>
        <taxon>Fungi</taxon>
        <taxon>Dikarya</taxon>
        <taxon>Ascomycota</taxon>
        <taxon>Saccharomycotina</taxon>
        <taxon>Dipodascomycetes</taxon>
        <taxon>Dipodascales</taxon>
        <taxon>Dipodascaceae</taxon>
        <taxon>Geotrichum</taxon>
    </lineage>
</organism>
<dbReference type="Proteomes" id="UP000242525">
    <property type="component" value="Unassembled WGS sequence"/>
</dbReference>
<feature type="compositionally biased region" description="Polar residues" evidence="4">
    <location>
        <begin position="63"/>
        <end position="83"/>
    </location>
</feature>
<evidence type="ECO:0000313" key="6">
    <source>
        <dbReference type="EMBL" id="CDO55401.1"/>
    </source>
</evidence>
<feature type="region of interest" description="Disordered" evidence="4">
    <location>
        <begin position="109"/>
        <end position="141"/>
    </location>
</feature>
<dbReference type="SUPFAM" id="SSF57959">
    <property type="entry name" value="Leucine zipper domain"/>
    <property type="match status" value="1"/>
</dbReference>
<dbReference type="SMART" id="SM00338">
    <property type="entry name" value="BRLZ"/>
    <property type="match status" value="1"/>
</dbReference>
<proteinExistence type="predicted"/>
<evidence type="ECO:0000256" key="1">
    <source>
        <dbReference type="ARBA" id="ARBA00004123"/>
    </source>
</evidence>
<evidence type="ECO:0000259" key="5">
    <source>
        <dbReference type="PROSITE" id="PS00036"/>
    </source>
</evidence>
<evidence type="ECO:0000256" key="2">
    <source>
        <dbReference type="ARBA" id="ARBA00023242"/>
    </source>
</evidence>
<name>A0A0J9XDR1_GEOCN</name>
<feature type="compositionally biased region" description="Low complexity" evidence="4">
    <location>
        <begin position="41"/>
        <end position="62"/>
    </location>
</feature>
<keyword evidence="2" id="KW-0539">Nucleus</keyword>
<feature type="compositionally biased region" description="Low complexity" evidence="4">
    <location>
        <begin position="113"/>
        <end position="124"/>
    </location>
</feature>
<feature type="region of interest" description="Disordered" evidence="4">
    <location>
        <begin position="39"/>
        <end position="85"/>
    </location>
</feature>
<dbReference type="Pfam" id="PF00170">
    <property type="entry name" value="bZIP_1"/>
    <property type="match status" value="1"/>
</dbReference>
<evidence type="ECO:0000256" key="3">
    <source>
        <dbReference type="SAM" id="Coils"/>
    </source>
</evidence>
<gene>
    <name evidence="6" type="ORF">BN980_GECA11s00560g</name>
</gene>
<dbReference type="GO" id="GO:0000976">
    <property type="term" value="F:transcription cis-regulatory region binding"/>
    <property type="evidence" value="ECO:0007669"/>
    <property type="project" value="InterPro"/>
</dbReference>
<dbReference type="InterPro" id="IPR046347">
    <property type="entry name" value="bZIP_sf"/>
</dbReference>
<dbReference type="EMBL" id="CCBN010000011">
    <property type="protein sequence ID" value="CDO55401.1"/>
    <property type="molecule type" value="Genomic_DNA"/>
</dbReference>
<dbReference type="STRING" id="1173061.A0A0J9XDR1"/>
<accession>A0A0J9XDR1</accession>
<keyword evidence="3" id="KW-0175">Coiled coil</keyword>
<dbReference type="InterPro" id="IPR050936">
    <property type="entry name" value="AP-1-like"/>
</dbReference>
<sequence length="430" mass="47049">MNNPNSIDHSQAAIEAASRYAQDKCLHLVHSAATIIVDPPSCGSSDEQPSPSSIYSSAKGSSAATSPMYTTSIHDDTPSSLLTDETGDFGIDRQIVQAALAALGSDGRLNLPGKGHSSNSGASNGHRRPKKKFSEMDDDERLLASSEAKKLTARQRRQIRNRVSARQFRLRRKEYISQLEMLVVNMTTKINGLEKALAESRTENKLLNETKPNLAQQQPVQEKLQQQQQMTHQPMFVLPEYSQNDTNGAVAGFPDLFGQSSLNDNLAMYSQHELNFSASPSSSINSPWSTSMSDVSSNSATLPLSTGNSTNKLAATNAETIRMSPNIVNLLPSYHDQLLDWPEQNILPDSGYIQIPTTGIYHSKVPDAKDQLLAGQKESKASKKLETKVATVEKTLKEKKTKSPAEDKLSSLVVDTLFSKLDMKMSSLKI</sequence>
<dbReference type="PANTHER" id="PTHR40621">
    <property type="entry name" value="TRANSCRIPTION FACTOR KAPC-RELATED"/>
    <property type="match status" value="1"/>
</dbReference>
<protein>
    <recommendedName>
        <fullName evidence="5">BZIP domain-containing protein</fullName>
    </recommendedName>
</protein>
<evidence type="ECO:0000256" key="4">
    <source>
        <dbReference type="SAM" id="MobiDB-lite"/>
    </source>
</evidence>
<feature type="domain" description="BZIP" evidence="5">
    <location>
        <begin position="156"/>
        <end position="171"/>
    </location>
</feature>
<dbReference type="GO" id="GO:0001228">
    <property type="term" value="F:DNA-binding transcription activator activity, RNA polymerase II-specific"/>
    <property type="evidence" value="ECO:0007669"/>
    <property type="project" value="TreeGrafter"/>
</dbReference>
<comment type="subcellular location">
    <subcellularLocation>
        <location evidence="1">Nucleus</location>
    </subcellularLocation>
</comment>
<dbReference type="AlphaFoldDB" id="A0A0J9XDR1"/>
<dbReference type="PROSITE" id="PS00036">
    <property type="entry name" value="BZIP_BASIC"/>
    <property type="match status" value="1"/>
</dbReference>
<dbReference type="Gene3D" id="1.20.5.170">
    <property type="match status" value="1"/>
</dbReference>
<dbReference type="InterPro" id="IPR004827">
    <property type="entry name" value="bZIP"/>
</dbReference>
<reference evidence="6" key="1">
    <citation type="submission" date="2014-03" db="EMBL/GenBank/DDBJ databases">
        <authorList>
            <person name="Casaregola S."/>
        </authorList>
    </citation>
    <scope>NUCLEOTIDE SEQUENCE [LARGE SCALE GENOMIC DNA]</scope>
    <source>
        <strain evidence="6">CLIB 918</strain>
    </source>
</reference>
<keyword evidence="7" id="KW-1185">Reference proteome</keyword>
<feature type="coiled-coil region" evidence="3">
    <location>
        <begin position="183"/>
        <end position="210"/>
    </location>
</feature>
<comment type="caution">
    <text evidence="6">The sequence shown here is derived from an EMBL/GenBank/DDBJ whole genome shotgun (WGS) entry which is preliminary data.</text>
</comment>
<dbReference type="PANTHER" id="PTHR40621:SF10">
    <property type="entry name" value="BZIP DOMAIN-CONTAINING PROTEIN"/>
    <property type="match status" value="1"/>
</dbReference>